<protein>
    <submittedName>
        <fullName evidence="2">PAS domain-containing protein</fullName>
    </submittedName>
</protein>
<dbReference type="AlphaFoldDB" id="A0A5R8Y3C1"/>
<dbReference type="Pfam" id="PF08447">
    <property type="entry name" value="PAS_3"/>
    <property type="match status" value="1"/>
</dbReference>
<keyword evidence="3" id="KW-1185">Reference proteome</keyword>
<dbReference type="SMART" id="SM00091">
    <property type="entry name" value="PAS"/>
    <property type="match status" value="1"/>
</dbReference>
<feature type="domain" description="PAS" evidence="1">
    <location>
        <begin position="4"/>
        <end position="71"/>
    </location>
</feature>
<dbReference type="SUPFAM" id="SSF55785">
    <property type="entry name" value="PYP-like sensor domain (PAS domain)"/>
    <property type="match status" value="1"/>
</dbReference>
<organism evidence="2 3">
    <name type="scientific">Arcobacter arenosus</name>
    <dbReference type="NCBI Taxonomy" id="2576037"/>
    <lineage>
        <taxon>Bacteria</taxon>
        <taxon>Pseudomonadati</taxon>
        <taxon>Campylobacterota</taxon>
        <taxon>Epsilonproteobacteria</taxon>
        <taxon>Campylobacterales</taxon>
        <taxon>Arcobacteraceae</taxon>
        <taxon>Arcobacter</taxon>
    </lineage>
</organism>
<dbReference type="InterPro" id="IPR035965">
    <property type="entry name" value="PAS-like_dom_sf"/>
</dbReference>
<gene>
    <name evidence="2" type="ORF">FDK22_00985</name>
</gene>
<evidence type="ECO:0000259" key="1">
    <source>
        <dbReference type="SMART" id="SM00091"/>
    </source>
</evidence>
<dbReference type="Proteomes" id="UP000308901">
    <property type="component" value="Unassembled WGS sequence"/>
</dbReference>
<dbReference type="RefSeq" id="WP_138150907.1">
    <property type="nucleotide sequence ID" value="NZ_VANU01000001.1"/>
</dbReference>
<proteinExistence type="predicted"/>
<accession>A0A5R8Y3C1</accession>
<comment type="caution">
    <text evidence="2">The sequence shown here is derived from an EMBL/GenBank/DDBJ whole genome shotgun (WGS) entry which is preliminary data.</text>
</comment>
<dbReference type="EMBL" id="VANU01000001">
    <property type="protein sequence ID" value="TLP40617.1"/>
    <property type="molecule type" value="Genomic_DNA"/>
</dbReference>
<dbReference type="OrthoDB" id="9806477at2"/>
<evidence type="ECO:0000313" key="3">
    <source>
        <dbReference type="Proteomes" id="UP000308901"/>
    </source>
</evidence>
<dbReference type="NCBIfam" id="TIGR00229">
    <property type="entry name" value="sensory_box"/>
    <property type="match status" value="1"/>
</dbReference>
<dbReference type="Gene3D" id="3.30.450.20">
    <property type="entry name" value="PAS domain"/>
    <property type="match status" value="1"/>
</dbReference>
<name>A0A5R8Y3C1_9BACT</name>
<evidence type="ECO:0000313" key="2">
    <source>
        <dbReference type="EMBL" id="TLP40617.1"/>
    </source>
</evidence>
<reference evidence="2 3" key="1">
    <citation type="submission" date="2019-05" db="EMBL/GenBank/DDBJ databases">
        <title>Arcobacter sp. nov., isolated from sea sediment.</title>
        <authorList>
            <person name="Kim W."/>
        </authorList>
    </citation>
    <scope>NUCLEOTIDE SEQUENCE [LARGE SCALE GENOMIC DNA]</scope>
    <source>
        <strain evidence="2 3">CAU 1517</strain>
    </source>
</reference>
<sequence>MEIINNELILDDKSFLVSETDEKGIIKFANDEFCEFAEYTLEELVGNPHNMVRHEDMPKAAFEDLWKTVQSGNKWKGFVKNRTKSGKFYWVFATVFPFTSSDGSKGYISCRRKASRKEVDKYTMLYAEMKKGE</sequence>
<dbReference type="InterPro" id="IPR013655">
    <property type="entry name" value="PAS_fold_3"/>
</dbReference>
<dbReference type="InterPro" id="IPR000014">
    <property type="entry name" value="PAS"/>
</dbReference>
<dbReference type="CDD" id="cd00130">
    <property type="entry name" value="PAS"/>
    <property type="match status" value="1"/>
</dbReference>